<evidence type="ECO:0000256" key="3">
    <source>
        <dbReference type="ARBA" id="ARBA00022722"/>
    </source>
</evidence>
<keyword evidence="5 9" id="KW-0255">Endonuclease</keyword>
<evidence type="ECO:0000313" key="9">
    <source>
        <dbReference type="EMBL" id="TWT84898.1"/>
    </source>
</evidence>
<dbReference type="EC" id="3.1.-.-" evidence="9"/>
<dbReference type="GO" id="GO:0051607">
    <property type="term" value="P:defense response to virus"/>
    <property type="evidence" value="ECO:0007669"/>
    <property type="project" value="UniProtKB-KW"/>
</dbReference>
<keyword evidence="4" id="KW-0479">Metal-binding</keyword>
<dbReference type="EMBL" id="SJPJ01000001">
    <property type="protein sequence ID" value="TWT84898.1"/>
    <property type="molecule type" value="Genomic_DNA"/>
</dbReference>
<evidence type="ECO:0000256" key="2">
    <source>
        <dbReference type="ARBA" id="ARBA00009959"/>
    </source>
</evidence>
<evidence type="ECO:0000256" key="1">
    <source>
        <dbReference type="ARBA" id="ARBA00001946"/>
    </source>
</evidence>
<dbReference type="GO" id="GO:0004521">
    <property type="term" value="F:RNA endonuclease activity"/>
    <property type="evidence" value="ECO:0007669"/>
    <property type="project" value="InterPro"/>
</dbReference>
<accession>A0A5C5ZCL9</accession>
<comment type="caution">
    <text evidence="9">The sequence shown here is derived from an EMBL/GenBank/DDBJ whole genome shotgun (WGS) entry which is preliminary data.</text>
</comment>
<dbReference type="GO" id="GO:0016787">
    <property type="term" value="F:hydrolase activity"/>
    <property type="evidence" value="ECO:0007669"/>
    <property type="project" value="UniProtKB-KW"/>
</dbReference>
<dbReference type="AlphaFoldDB" id="A0A5C5ZCL9"/>
<keyword evidence="6 9" id="KW-0378">Hydrolase</keyword>
<sequence length="34" mass="3900">MMVLVTYDVATSDRVGQRRLQKVAKTCQNFGQRV</sequence>
<protein>
    <submittedName>
        <fullName evidence="9">CRISPR-associated endonuclease Cas2</fullName>
        <ecNumber evidence="9">3.1.-.-</ecNumber>
    </submittedName>
</protein>
<dbReference type="Gene3D" id="3.30.70.240">
    <property type="match status" value="1"/>
</dbReference>
<keyword evidence="7" id="KW-0460">Magnesium</keyword>
<evidence type="ECO:0000256" key="7">
    <source>
        <dbReference type="ARBA" id="ARBA00022842"/>
    </source>
</evidence>
<dbReference type="GO" id="GO:0046872">
    <property type="term" value="F:metal ion binding"/>
    <property type="evidence" value="ECO:0007669"/>
    <property type="project" value="UniProtKB-KW"/>
</dbReference>
<organism evidence="9 10">
    <name type="scientific">Novipirellula herctigrandis</name>
    <dbReference type="NCBI Taxonomy" id="2527986"/>
    <lineage>
        <taxon>Bacteria</taxon>
        <taxon>Pseudomonadati</taxon>
        <taxon>Planctomycetota</taxon>
        <taxon>Planctomycetia</taxon>
        <taxon>Pirellulales</taxon>
        <taxon>Pirellulaceae</taxon>
        <taxon>Novipirellula</taxon>
    </lineage>
</organism>
<dbReference type="NCBIfam" id="TIGR01573">
    <property type="entry name" value="cas2"/>
    <property type="match status" value="1"/>
</dbReference>
<keyword evidence="3" id="KW-0540">Nuclease</keyword>
<dbReference type="InterPro" id="IPR019199">
    <property type="entry name" value="Virulence_VapD/CRISPR_Cas2"/>
</dbReference>
<evidence type="ECO:0000256" key="6">
    <source>
        <dbReference type="ARBA" id="ARBA00022801"/>
    </source>
</evidence>
<keyword evidence="10" id="KW-1185">Reference proteome</keyword>
<comment type="cofactor">
    <cofactor evidence="1">
        <name>Mg(2+)</name>
        <dbReference type="ChEBI" id="CHEBI:18420"/>
    </cofactor>
</comment>
<evidence type="ECO:0000256" key="4">
    <source>
        <dbReference type="ARBA" id="ARBA00022723"/>
    </source>
</evidence>
<dbReference type="InterPro" id="IPR021127">
    <property type="entry name" value="CRISPR_associated_Cas2"/>
</dbReference>
<proteinExistence type="inferred from homology"/>
<name>A0A5C5ZCL9_9BACT</name>
<dbReference type="GO" id="GO:0043571">
    <property type="term" value="P:maintenance of CRISPR repeat elements"/>
    <property type="evidence" value="ECO:0007669"/>
    <property type="project" value="InterPro"/>
</dbReference>
<reference evidence="9 10" key="1">
    <citation type="submission" date="2019-02" db="EMBL/GenBank/DDBJ databases">
        <title>Deep-cultivation of Planctomycetes and their phenomic and genomic characterization uncovers novel biology.</title>
        <authorList>
            <person name="Wiegand S."/>
            <person name="Jogler M."/>
            <person name="Boedeker C."/>
            <person name="Pinto D."/>
            <person name="Vollmers J."/>
            <person name="Rivas-Marin E."/>
            <person name="Kohn T."/>
            <person name="Peeters S.H."/>
            <person name="Heuer A."/>
            <person name="Rast P."/>
            <person name="Oberbeckmann S."/>
            <person name="Bunk B."/>
            <person name="Jeske O."/>
            <person name="Meyerdierks A."/>
            <person name="Storesund J.E."/>
            <person name="Kallscheuer N."/>
            <person name="Luecker S."/>
            <person name="Lage O.M."/>
            <person name="Pohl T."/>
            <person name="Merkel B.J."/>
            <person name="Hornburger P."/>
            <person name="Mueller R.-W."/>
            <person name="Bruemmer F."/>
            <person name="Labrenz M."/>
            <person name="Spormann A.M."/>
            <person name="Op Den Camp H."/>
            <person name="Overmann J."/>
            <person name="Amann R."/>
            <person name="Jetten M.S.M."/>
            <person name="Mascher T."/>
            <person name="Medema M.H."/>
            <person name="Devos D.P."/>
            <person name="Kaster A.-K."/>
            <person name="Ovreas L."/>
            <person name="Rohde M."/>
            <person name="Galperin M.Y."/>
            <person name="Jogler C."/>
        </authorList>
    </citation>
    <scope>NUCLEOTIDE SEQUENCE [LARGE SCALE GENOMIC DNA]</scope>
    <source>
        <strain evidence="9 10">CA13</strain>
    </source>
</reference>
<evidence type="ECO:0000313" key="10">
    <source>
        <dbReference type="Proteomes" id="UP000315010"/>
    </source>
</evidence>
<evidence type="ECO:0000256" key="5">
    <source>
        <dbReference type="ARBA" id="ARBA00022759"/>
    </source>
</evidence>
<evidence type="ECO:0000256" key="8">
    <source>
        <dbReference type="ARBA" id="ARBA00023118"/>
    </source>
</evidence>
<dbReference type="Pfam" id="PF09827">
    <property type="entry name" value="CRISPR_Cas2"/>
    <property type="match status" value="1"/>
</dbReference>
<gene>
    <name evidence="9" type="primary">cas2_1</name>
    <name evidence="9" type="ORF">CA13_63790</name>
</gene>
<dbReference type="CDD" id="cd09725">
    <property type="entry name" value="Cas2_I_II_III"/>
    <property type="match status" value="1"/>
</dbReference>
<comment type="similarity">
    <text evidence="2">Belongs to the CRISPR-associated endoribonuclease Cas2 protein family.</text>
</comment>
<keyword evidence="8" id="KW-0051">Antiviral defense</keyword>
<dbReference type="SUPFAM" id="SSF143430">
    <property type="entry name" value="TTP0101/SSO1404-like"/>
    <property type="match status" value="1"/>
</dbReference>
<dbReference type="Proteomes" id="UP000315010">
    <property type="component" value="Unassembled WGS sequence"/>
</dbReference>